<feature type="region of interest" description="Disordered" evidence="1">
    <location>
        <begin position="1"/>
        <end position="33"/>
    </location>
</feature>
<reference evidence="2" key="2">
    <citation type="journal article" date="2021" name="Front. Microbiol.">
        <title>Comprehensive Comparative Genomics and Phenotyping of Methylobacterium Species.</title>
        <authorList>
            <person name="Alessa O."/>
            <person name="Ogura Y."/>
            <person name="Fujitani Y."/>
            <person name="Takami H."/>
            <person name="Hayashi T."/>
            <person name="Sahin N."/>
            <person name="Tani A."/>
        </authorList>
    </citation>
    <scope>NUCLEOTIDE SEQUENCE</scope>
    <source>
        <strain evidence="2">DSM 22415</strain>
    </source>
</reference>
<reference evidence="3 4" key="1">
    <citation type="submission" date="2019-06" db="EMBL/GenBank/DDBJ databases">
        <authorList>
            <person name="Rodrigo-Torres L."/>
            <person name="Arahal R. D."/>
            <person name="Lucena T."/>
        </authorList>
    </citation>
    <scope>NUCLEOTIDE SEQUENCE [LARGE SCALE GENOMIC DNA]</scope>
    <source>
        <strain evidence="3 4">SW08-7</strain>
    </source>
</reference>
<name>A0A564FSV6_9HYPH</name>
<evidence type="ECO:0000313" key="2">
    <source>
        <dbReference type="EMBL" id="GJD58084.1"/>
    </source>
</evidence>
<dbReference type="EMBL" id="BPQI01000130">
    <property type="protein sequence ID" value="GJD58084.1"/>
    <property type="molecule type" value="Genomic_DNA"/>
</dbReference>
<gene>
    <name evidence="2" type="ORF">IFDJLNFL_3999</name>
    <name evidence="3" type="ORF">MTDSW087_00158</name>
</gene>
<dbReference type="EMBL" id="CABFVH010000001">
    <property type="protein sequence ID" value="VUF10491.1"/>
    <property type="molecule type" value="Genomic_DNA"/>
</dbReference>
<feature type="compositionally biased region" description="Basic residues" evidence="1">
    <location>
        <begin position="1"/>
        <end position="13"/>
    </location>
</feature>
<organism evidence="3 4">
    <name type="scientific">Methylobacterium dankookense</name>
    <dbReference type="NCBI Taxonomy" id="560405"/>
    <lineage>
        <taxon>Bacteria</taxon>
        <taxon>Pseudomonadati</taxon>
        <taxon>Pseudomonadota</taxon>
        <taxon>Alphaproteobacteria</taxon>
        <taxon>Hyphomicrobiales</taxon>
        <taxon>Methylobacteriaceae</taxon>
        <taxon>Methylobacterium</taxon>
    </lineage>
</organism>
<sequence>MTNRLKRISRRAGRLPGPPAMPRLTRSENPRGA</sequence>
<dbReference type="Proteomes" id="UP001055303">
    <property type="component" value="Unassembled WGS sequence"/>
</dbReference>
<protein>
    <submittedName>
        <fullName evidence="3">Uncharacterized protein</fullName>
    </submittedName>
</protein>
<evidence type="ECO:0000313" key="3">
    <source>
        <dbReference type="EMBL" id="VUF10491.1"/>
    </source>
</evidence>
<reference evidence="2" key="3">
    <citation type="submission" date="2021-08" db="EMBL/GenBank/DDBJ databases">
        <authorList>
            <person name="Tani A."/>
            <person name="Ola A."/>
            <person name="Ogura Y."/>
            <person name="Katsura K."/>
            <person name="Hayashi T."/>
        </authorList>
    </citation>
    <scope>NUCLEOTIDE SEQUENCE</scope>
    <source>
        <strain evidence="2">DSM 22415</strain>
    </source>
</reference>
<evidence type="ECO:0000313" key="5">
    <source>
        <dbReference type="Proteomes" id="UP001055303"/>
    </source>
</evidence>
<proteinExistence type="predicted"/>
<dbReference type="Proteomes" id="UP000401717">
    <property type="component" value="Unassembled WGS sequence"/>
</dbReference>
<evidence type="ECO:0000313" key="4">
    <source>
        <dbReference type="Proteomes" id="UP000401717"/>
    </source>
</evidence>
<keyword evidence="5" id="KW-1185">Reference proteome</keyword>
<dbReference type="AlphaFoldDB" id="A0A564FSV6"/>
<evidence type="ECO:0000256" key="1">
    <source>
        <dbReference type="SAM" id="MobiDB-lite"/>
    </source>
</evidence>
<accession>A0A564FSV6</accession>